<sequence>SLEESIFELKNEDSYIYKEILPLKLKADLISPISYCIAYDLIKRFESFKEVEKEKVIIATKAEKKIEKDKKIEIRRIQEENTLNWIERKITSTLMGINRPGLNPRQFYWQKKDTKIATEQIIIHSRLEGGCFNMFCEFYHFAVEKIKSHMVNMNLPNYDRIKSLRRIIWE</sequence>
<dbReference type="AlphaFoldDB" id="X1ICW2"/>
<accession>X1ICW2</accession>
<dbReference type="EMBL" id="BARU01040682">
    <property type="protein sequence ID" value="GAH80266.1"/>
    <property type="molecule type" value="Genomic_DNA"/>
</dbReference>
<gene>
    <name evidence="1" type="ORF">S03H2_62859</name>
</gene>
<comment type="caution">
    <text evidence="1">The sequence shown here is derived from an EMBL/GenBank/DDBJ whole genome shotgun (WGS) entry which is preliminary data.</text>
</comment>
<name>X1ICW2_9ZZZZ</name>
<organism evidence="1">
    <name type="scientific">marine sediment metagenome</name>
    <dbReference type="NCBI Taxonomy" id="412755"/>
    <lineage>
        <taxon>unclassified sequences</taxon>
        <taxon>metagenomes</taxon>
        <taxon>ecological metagenomes</taxon>
    </lineage>
</organism>
<protein>
    <submittedName>
        <fullName evidence="1">Uncharacterized protein</fullName>
    </submittedName>
</protein>
<evidence type="ECO:0000313" key="1">
    <source>
        <dbReference type="EMBL" id="GAH80266.1"/>
    </source>
</evidence>
<feature type="non-terminal residue" evidence="1">
    <location>
        <position position="1"/>
    </location>
</feature>
<reference evidence="1" key="1">
    <citation type="journal article" date="2014" name="Front. Microbiol.">
        <title>High frequency of phylogenetically diverse reductive dehalogenase-homologous genes in deep subseafloor sedimentary metagenomes.</title>
        <authorList>
            <person name="Kawai M."/>
            <person name="Futagami T."/>
            <person name="Toyoda A."/>
            <person name="Takaki Y."/>
            <person name="Nishi S."/>
            <person name="Hori S."/>
            <person name="Arai W."/>
            <person name="Tsubouchi T."/>
            <person name="Morono Y."/>
            <person name="Uchiyama I."/>
            <person name="Ito T."/>
            <person name="Fujiyama A."/>
            <person name="Inagaki F."/>
            <person name="Takami H."/>
        </authorList>
    </citation>
    <scope>NUCLEOTIDE SEQUENCE</scope>
    <source>
        <strain evidence="1">Expedition CK06-06</strain>
    </source>
</reference>
<proteinExistence type="predicted"/>